<feature type="domain" description="Amidohydrolase-related" evidence="2">
    <location>
        <begin position="7"/>
        <end position="246"/>
    </location>
</feature>
<dbReference type="InterPro" id="IPR032466">
    <property type="entry name" value="Metal_Hydrolase"/>
</dbReference>
<gene>
    <name evidence="3" type="ORF">AVDCRST_MAG02-1870</name>
</gene>
<dbReference type="InterPro" id="IPR032465">
    <property type="entry name" value="ACMSD"/>
</dbReference>
<evidence type="ECO:0000313" key="3">
    <source>
        <dbReference type="EMBL" id="CAA9459277.1"/>
    </source>
</evidence>
<protein>
    <recommendedName>
        <fullName evidence="2">Amidohydrolase-related domain-containing protein</fullName>
    </recommendedName>
</protein>
<evidence type="ECO:0000259" key="2">
    <source>
        <dbReference type="Pfam" id="PF04909"/>
    </source>
</evidence>
<dbReference type="Pfam" id="PF04909">
    <property type="entry name" value="Amidohydro_2"/>
    <property type="match status" value="1"/>
</dbReference>
<accession>A0A6J4R0M5</accession>
<reference evidence="3" key="1">
    <citation type="submission" date="2020-02" db="EMBL/GenBank/DDBJ databases">
        <authorList>
            <person name="Meier V. D."/>
        </authorList>
    </citation>
    <scope>NUCLEOTIDE SEQUENCE</scope>
    <source>
        <strain evidence="3">AVDCRST_MAG02</strain>
    </source>
</reference>
<dbReference type="SUPFAM" id="SSF51556">
    <property type="entry name" value="Metallo-dependent hydrolases"/>
    <property type="match status" value="1"/>
</dbReference>
<proteinExistence type="predicted"/>
<dbReference type="Gene3D" id="3.20.20.140">
    <property type="entry name" value="Metal-dependent hydrolases"/>
    <property type="match status" value="1"/>
</dbReference>
<dbReference type="InterPro" id="IPR006680">
    <property type="entry name" value="Amidohydro-rel"/>
</dbReference>
<dbReference type="PANTHER" id="PTHR21240">
    <property type="entry name" value="2-AMINO-3-CARBOXYLMUCONATE-6-SEMIALDEHYDE DECARBOXYLASE"/>
    <property type="match status" value="1"/>
</dbReference>
<dbReference type="AlphaFoldDB" id="A0A6J4R0M5"/>
<dbReference type="GO" id="GO:0016831">
    <property type="term" value="F:carboxy-lyase activity"/>
    <property type="evidence" value="ECO:0007669"/>
    <property type="project" value="InterPro"/>
</dbReference>
<evidence type="ECO:0000256" key="1">
    <source>
        <dbReference type="ARBA" id="ARBA00023239"/>
    </source>
</evidence>
<name>A0A6J4R0M5_9ACTN</name>
<organism evidence="3">
    <name type="scientific">uncultured Rubrobacteraceae bacterium</name>
    <dbReference type="NCBI Taxonomy" id="349277"/>
    <lineage>
        <taxon>Bacteria</taxon>
        <taxon>Bacillati</taxon>
        <taxon>Actinomycetota</taxon>
        <taxon>Rubrobacteria</taxon>
        <taxon>Rubrobacterales</taxon>
        <taxon>Rubrobacteraceae</taxon>
        <taxon>environmental samples</taxon>
    </lineage>
</organism>
<dbReference type="GO" id="GO:0016787">
    <property type="term" value="F:hydrolase activity"/>
    <property type="evidence" value="ECO:0007669"/>
    <property type="project" value="InterPro"/>
</dbReference>
<dbReference type="EMBL" id="CADCVH010000066">
    <property type="protein sequence ID" value="CAA9459277.1"/>
    <property type="molecule type" value="Genomic_DNA"/>
</dbReference>
<sequence length="249" mass="27004">MILDGLAMVGDSVNGYGLGVEELLASMTTSGIDRCVVAPALPEDYGLETRNDAVAASQERYPERLIGLCRLDPRRREGAIAELRRCVLRLGLKGLMLHPMEEGYRVNEPYVGRVLEEAGSLGVPVVVAAGYPWVSHALQVGSVAHQVPETTIVMTHGGHINISGLAQADALLALRGHENLHICTNGVYRQDYLEECVASLGAGRVLFASMSPVFHQGFELDRARAIRMDESDRSLVLGENMLRLLGDDS</sequence>
<keyword evidence="1" id="KW-0456">Lyase</keyword>